<organism evidence="2 3">
    <name type="scientific">Deinococcus navajonensis</name>
    <dbReference type="NCBI Taxonomy" id="309884"/>
    <lineage>
        <taxon>Bacteria</taxon>
        <taxon>Thermotogati</taxon>
        <taxon>Deinococcota</taxon>
        <taxon>Deinococci</taxon>
        <taxon>Deinococcales</taxon>
        <taxon>Deinococcaceae</taxon>
        <taxon>Deinococcus</taxon>
    </lineage>
</organism>
<feature type="compositionally biased region" description="Basic and acidic residues" evidence="1">
    <location>
        <begin position="100"/>
        <end position="128"/>
    </location>
</feature>
<protein>
    <submittedName>
        <fullName evidence="2">Uncharacterized protein</fullName>
    </submittedName>
</protein>
<accession>A0ABV8XQE1</accession>
<comment type="caution">
    <text evidence="2">The sequence shown here is derived from an EMBL/GenBank/DDBJ whole genome shotgun (WGS) entry which is preliminary data.</text>
</comment>
<evidence type="ECO:0000256" key="1">
    <source>
        <dbReference type="SAM" id="MobiDB-lite"/>
    </source>
</evidence>
<dbReference type="EMBL" id="JBHSEH010000012">
    <property type="protein sequence ID" value="MFC4426862.1"/>
    <property type="molecule type" value="Genomic_DNA"/>
</dbReference>
<feature type="compositionally biased region" description="Basic and acidic residues" evidence="1">
    <location>
        <begin position="78"/>
        <end position="90"/>
    </location>
</feature>
<sequence>MDVVDPSGSVVASGSLNGHLEISGHLTAGRTVRVHVVVDGIPTVREFVLASPITSRHAEAEDLSVRIGGQVLTLERALKLTDRQPGRDDSVGTGAGDDPGGDRGRPGAGDDHGSGGRHRDDGNEDRGGHGSSGGHDGRGHY</sequence>
<gene>
    <name evidence="2" type="ORF">ACFOZ9_11640</name>
</gene>
<dbReference type="RefSeq" id="WP_380039778.1">
    <property type="nucleotide sequence ID" value="NZ_JBHSEH010000012.1"/>
</dbReference>
<reference evidence="3" key="1">
    <citation type="journal article" date="2019" name="Int. J. Syst. Evol. Microbiol.">
        <title>The Global Catalogue of Microorganisms (GCM) 10K type strain sequencing project: providing services to taxonomists for standard genome sequencing and annotation.</title>
        <authorList>
            <consortium name="The Broad Institute Genomics Platform"/>
            <consortium name="The Broad Institute Genome Sequencing Center for Infectious Disease"/>
            <person name="Wu L."/>
            <person name="Ma J."/>
        </authorList>
    </citation>
    <scope>NUCLEOTIDE SEQUENCE [LARGE SCALE GENOMIC DNA]</scope>
    <source>
        <strain evidence="3">CCUG 56029</strain>
    </source>
</reference>
<feature type="region of interest" description="Disordered" evidence="1">
    <location>
        <begin position="78"/>
        <end position="141"/>
    </location>
</feature>
<dbReference type="Proteomes" id="UP001595998">
    <property type="component" value="Unassembled WGS sequence"/>
</dbReference>
<evidence type="ECO:0000313" key="3">
    <source>
        <dbReference type="Proteomes" id="UP001595998"/>
    </source>
</evidence>
<proteinExistence type="predicted"/>
<evidence type="ECO:0000313" key="2">
    <source>
        <dbReference type="EMBL" id="MFC4426862.1"/>
    </source>
</evidence>
<name>A0ABV8XQE1_9DEIO</name>
<keyword evidence="3" id="KW-1185">Reference proteome</keyword>